<sequence length="83" mass="9096">MFKIVARRVESNHFHGETSLESAPTSFGSRNVFRLFQANGKLSGGGTYGDRLELGSLCWLVAVLVDVRKGLVGATPENRRFSP</sequence>
<dbReference type="EMBL" id="JXTB01000688">
    <property type="protein sequence ID" value="PON33978.1"/>
    <property type="molecule type" value="Genomic_DNA"/>
</dbReference>
<dbReference type="Proteomes" id="UP000237105">
    <property type="component" value="Unassembled WGS sequence"/>
</dbReference>
<evidence type="ECO:0000313" key="1">
    <source>
        <dbReference type="EMBL" id="PON33978.1"/>
    </source>
</evidence>
<comment type="caution">
    <text evidence="1">The sequence shown here is derived from an EMBL/GenBank/DDBJ whole genome shotgun (WGS) entry which is preliminary data.</text>
</comment>
<reference evidence="2" key="1">
    <citation type="submission" date="2016-06" db="EMBL/GenBank/DDBJ databases">
        <title>Parallel loss of symbiosis genes in relatives of nitrogen-fixing non-legume Parasponia.</title>
        <authorList>
            <person name="Van Velzen R."/>
            <person name="Holmer R."/>
            <person name="Bu F."/>
            <person name="Rutten L."/>
            <person name="Van Zeijl A."/>
            <person name="Liu W."/>
            <person name="Santuari L."/>
            <person name="Cao Q."/>
            <person name="Sharma T."/>
            <person name="Shen D."/>
            <person name="Roswanjaya Y."/>
            <person name="Wardhani T."/>
            <person name="Kalhor M.S."/>
            <person name="Jansen J."/>
            <person name="Van den Hoogen J."/>
            <person name="Gungor B."/>
            <person name="Hartog M."/>
            <person name="Hontelez J."/>
            <person name="Verver J."/>
            <person name="Yang W.-C."/>
            <person name="Schijlen E."/>
            <person name="Repin R."/>
            <person name="Schilthuizen M."/>
            <person name="Schranz E."/>
            <person name="Heidstra R."/>
            <person name="Miyata K."/>
            <person name="Fedorova E."/>
            <person name="Kohlen W."/>
            <person name="Bisseling T."/>
            <person name="Smit S."/>
            <person name="Geurts R."/>
        </authorList>
    </citation>
    <scope>NUCLEOTIDE SEQUENCE [LARGE SCALE GENOMIC DNA]</scope>
    <source>
        <strain evidence="2">cv. WU1-14</strain>
    </source>
</reference>
<name>A0A2P5ABQ9_PARAD</name>
<organism evidence="1 2">
    <name type="scientific">Parasponia andersonii</name>
    <name type="common">Sponia andersonii</name>
    <dbReference type="NCBI Taxonomy" id="3476"/>
    <lineage>
        <taxon>Eukaryota</taxon>
        <taxon>Viridiplantae</taxon>
        <taxon>Streptophyta</taxon>
        <taxon>Embryophyta</taxon>
        <taxon>Tracheophyta</taxon>
        <taxon>Spermatophyta</taxon>
        <taxon>Magnoliopsida</taxon>
        <taxon>eudicotyledons</taxon>
        <taxon>Gunneridae</taxon>
        <taxon>Pentapetalae</taxon>
        <taxon>rosids</taxon>
        <taxon>fabids</taxon>
        <taxon>Rosales</taxon>
        <taxon>Cannabaceae</taxon>
        <taxon>Parasponia</taxon>
    </lineage>
</organism>
<dbReference type="AlphaFoldDB" id="A0A2P5ABQ9"/>
<accession>A0A2P5ABQ9</accession>
<gene>
    <name evidence="1" type="ORF">PanWU01x14_348160</name>
</gene>
<protein>
    <submittedName>
        <fullName evidence="1">Uncharacterized protein</fullName>
    </submittedName>
</protein>
<evidence type="ECO:0000313" key="2">
    <source>
        <dbReference type="Proteomes" id="UP000237105"/>
    </source>
</evidence>
<keyword evidence="2" id="KW-1185">Reference proteome</keyword>
<proteinExistence type="predicted"/>